<keyword evidence="8" id="KW-1185">Reference proteome</keyword>
<evidence type="ECO:0000256" key="5">
    <source>
        <dbReference type="SAM" id="Phobius"/>
    </source>
</evidence>
<name>A0A5C5U6V2_9GAMM</name>
<organism evidence="7 8">
    <name type="scientific">Luteimonas wenzhouensis</name>
    <dbReference type="NCBI Taxonomy" id="2599615"/>
    <lineage>
        <taxon>Bacteria</taxon>
        <taxon>Pseudomonadati</taxon>
        <taxon>Pseudomonadota</taxon>
        <taxon>Gammaproteobacteria</taxon>
        <taxon>Lysobacterales</taxon>
        <taxon>Lysobacteraceae</taxon>
        <taxon>Luteimonas</taxon>
    </lineage>
</organism>
<gene>
    <name evidence="7" type="ORF">FQY79_00650</name>
</gene>
<evidence type="ECO:0000256" key="4">
    <source>
        <dbReference type="ARBA" id="ARBA00023136"/>
    </source>
</evidence>
<feature type="transmembrane region" description="Helical" evidence="5">
    <location>
        <begin position="56"/>
        <end position="76"/>
    </location>
</feature>
<feature type="domain" description="EamA" evidence="6">
    <location>
        <begin position="1"/>
        <end position="127"/>
    </location>
</feature>
<proteinExistence type="predicted"/>
<evidence type="ECO:0000313" key="8">
    <source>
        <dbReference type="Proteomes" id="UP000315949"/>
    </source>
</evidence>
<evidence type="ECO:0000256" key="3">
    <source>
        <dbReference type="ARBA" id="ARBA00022989"/>
    </source>
</evidence>
<keyword evidence="2 5" id="KW-0812">Transmembrane</keyword>
<accession>A0A5C5U6V2</accession>
<dbReference type="SUPFAM" id="SSF103481">
    <property type="entry name" value="Multidrug resistance efflux transporter EmrE"/>
    <property type="match status" value="2"/>
</dbReference>
<dbReference type="Proteomes" id="UP000315949">
    <property type="component" value="Unassembled WGS sequence"/>
</dbReference>
<dbReference type="RefSeq" id="WP_146310779.1">
    <property type="nucleotide sequence ID" value="NZ_VOHE01000001.1"/>
</dbReference>
<comment type="caution">
    <text evidence="7">The sequence shown here is derived from an EMBL/GenBank/DDBJ whole genome shotgun (WGS) entry which is preliminary data.</text>
</comment>
<feature type="transmembrane region" description="Helical" evidence="5">
    <location>
        <begin position="193"/>
        <end position="211"/>
    </location>
</feature>
<sequence>MLGSTLSFAMMALAIRYATATVPTTEIAFFRNLFGLIVLMPFILRRGTGLPRTRHVGLYLARTAIGLAAMLCGFWAVGHLPLAQAISLSYATPLFVTIGAALWLGERVRIRRWAAVAAGFVGVLVILRPGTGFTPGMVVALLGALFAALVAIQIKQLSRFDPADTVVFYTYVFWVPMSLVPALLQWVWPSPTAWLWLAATGVMGTFGQLLWTRALALGEVSALQPISFVQLPVLVGFGWWLFGETVDIWTLAGAAIVLGANGYIAHRETMLQRRAATGSPVEAAKPGE</sequence>
<evidence type="ECO:0000259" key="6">
    <source>
        <dbReference type="Pfam" id="PF00892"/>
    </source>
</evidence>
<protein>
    <submittedName>
        <fullName evidence="7">DMT family transporter</fullName>
    </submittedName>
</protein>
<dbReference type="Gene3D" id="1.10.3730.20">
    <property type="match status" value="1"/>
</dbReference>
<feature type="transmembrane region" description="Helical" evidence="5">
    <location>
        <begin position="28"/>
        <end position="44"/>
    </location>
</feature>
<feature type="transmembrane region" description="Helical" evidence="5">
    <location>
        <begin position="166"/>
        <end position="187"/>
    </location>
</feature>
<evidence type="ECO:0000313" key="7">
    <source>
        <dbReference type="EMBL" id="TWT22191.1"/>
    </source>
</evidence>
<keyword evidence="3 5" id="KW-1133">Transmembrane helix</keyword>
<feature type="transmembrane region" description="Helical" evidence="5">
    <location>
        <begin position="223"/>
        <end position="242"/>
    </location>
</feature>
<evidence type="ECO:0000256" key="2">
    <source>
        <dbReference type="ARBA" id="ARBA00022692"/>
    </source>
</evidence>
<dbReference type="EMBL" id="VOHE01000001">
    <property type="protein sequence ID" value="TWT22191.1"/>
    <property type="molecule type" value="Genomic_DNA"/>
</dbReference>
<keyword evidence="4 5" id="KW-0472">Membrane</keyword>
<feature type="domain" description="EamA" evidence="6">
    <location>
        <begin position="135"/>
        <end position="259"/>
    </location>
</feature>
<dbReference type="PANTHER" id="PTHR22911">
    <property type="entry name" value="ACYL-MALONYL CONDENSING ENZYME-RELATED"/>
    <property type="match status" value="1"/>
</dbReference>
<dbReference type="Pfam" id="PF00892">
    <property type="entry name" value="EamA"/>
    <property type="match status" value="2"/>
</dbReference>
<dbReference type="InterPro" id="IPR000620">
    <property type="entry name" value="EamA_dom"/>
</dbReference>
<reference evidence="7 8" key="1">
    <citation type="submission" date="2019-07" db="EMBL/GenBank/DDBJ databases">
        <title>Luteimonas sp. YD-1 nov., isolated from acidic soil.</title>
        <authorList>
            <person name="Zhou J."/>
        </authorList>
    </citation>
    <scope>NUCLEOTIDE SEQUENCE [LARGE SCALE GENOMIC DNA]</scope>
    <source>
        <strain evidence="7 8">YD-1</strain>
    </source>
</reference>
<dbReference type="PANTHER" id="PTHR22911:SF6">
    <property type="entry name" value="SOLUTE CARRIER FAMILY 35 MEMBER G1"/>
    <property type="match status" value="1"/>
</dbReference>
<dbReference type="AlphaFoldDB" id="A0A5C5U6V2"/>
<dbReference type="InterPro" id="IPR037185">
    <property type="entry name" value="EmrE-like"/>
</dbReference>
<evidence type="ECO:0000256" key="1">
    <source>
        <dbReference type="ARBA" id="ARBA00004141"/>
    </source>
</evidence>
<dbReference type="GO" id="GO:0016020">
    <property type="term" value="C:membrane"/>
    <property type="evidence" value="ECO:0007669"/>
    <property type="project" value="UniProtKB-SubCell"/>
</dbReference>
<feature type="transmembrane region" description="Helical" evidence="5">
    <location>
        <begin position="82"/>
        <end position="103"/>
    </location>
</feature>
<comment type="subcellular location">
    <subcellularLocation>
        <location evidence="1">Membrane</location>
        <topology evidence="1">Multi-pass membrane protein</topology>
    </subcellularLocation>
</comment>
<dbReference type="OrthoDB" id="5565182at2"/>
<feature type="transmembrane region" description="Helical" evidence="5">
    <location>
        <begin position="110"/>
        <end position="127"/>
    </location>
</feature>
<feature type="transmembrane region" description="Helical" evidence="5">
    <location>
        <begin position="248"/>
        <end position="265"/>
    </location>
</feature>
<feature type="transmembrane region" description="Helical" evidence="5">
    <location>
        <begin position="133"/>
        <end position="154"/>
    </location>
</feature>